<dbReference type="KEGG" id="gji:H1R19_03245"/>
<feature type="binding site" evidence="7">
    <location>
        <position position="276"/>
    </location>
    <ligand>
        <name>FMN</name>
        <dbReference type="ChEBI" id="CHEBI:58210"/>
    </ligand>
</feature>
<feature type="binding site" evidence="7">
    <location>
        <position position="54"/>
    </location>
    <ligand>
        <name>glyoxylate</name>
        <dbReference type="ChEBI" id="CHEBI:36655"/>
    </ligand>
</feature>
<dbReference type="InterPro" id="IPR008259">
    <property type="entry name" value="FMN_hydac_DH_AS"/>
</dbReference>
<dbReference type="AlphaFoldDB" id="A0A7D7R0Q2"/>
<evidence type="ECO:0000256" key="1">
    <source>
        <dbReference type="ARBA" id="ARBA00001917"/>
    </source>
</evidence>
<dbReference type="CDD" id="cd02809">
    <property type="entry name" value="alpha_hydroxyacid_oxid_FMN"/>
    <property type="match status" value="1"/>
</dbReference>
<dbReference type="GO" id="GO:0010181">
    <property type="term" value="F:FMN binding"/>
    <property type="evidence" value="ECO:0007669"/>
    <property type="project" value="InterPro"/>
</dbReference>
<dbReference type="PROSITE" id="PS51349">
    <property type="entry name" value="FMN_HYDROXY_ACID_DH_2"/>
    <property type="match status" value="1"/>
</dbReference>
<sequence>MVKRRFPRWSEFKPLLQPPPVQLSATARRLRKATSVDDLRTVAKKRTPRAVFDYTDGGAEDEVALKRSRAALERIEFRPNVLRDVSRVDTTTTMLGSPAELPVVLAPTGYTRMMHHSGEPAVARAAGRAGLPYVLSTMGTTSLEALEAASPETRRWFQLFLWKDRAASADFVARAAETGCDTLVLTVDTPVGGSRRRDQRNGMTIPPSLTLRTVVDGARHPHWWLNFLTTEPLEFASLSHFDGSPAELTNLIFDPSSTVADVAWLRDIWSGSLVVKGVQHAEDAAMVVDAGADAVVLSNHGGRQLDRAATPLEQLSDTVRRVGERAEVYVDGGFRSGSDVAAAVALGARGVWIGRSYLYGLMAGGEAGVDRSIELMRKEFVATMQLLGVKSVDELNPDLVVLRDVDGRRSVSAEV</sequence>
<dbReference type="FunFam" id="3.20.20.70:FF:000029">
    <property type="entry name" value="L-lactate dehydrogenase"/>
    <property type="match status" value="1"/>
</dbReference>
<keyword evidence="2 7" id="KW-0285">Flavoprotein</keyword>
<gene>
    <name evidence="9" type="ORF">H1R19_03245</name>
</gene>
<dbReference type="PANTHER" id="PTHR10578">
    <property type="entry name" value="S -2-HYDROXY-ACID OXIDASE-RELATED"/>
    <property type="match status" value="1"/>
</dbReference>
<evidence type="ECO:0000313" key="10">
    <source>
        <dbReference type="Proteomes" id="UP000515663"/>
    </source>
</evidence>
<evidence type="ECO:0000259" key="8">
    <source>
        <dbReference type="PROSITE" id="PS51349"/>
    </source>
</evidence>
<feature type="binding site" evidence="7">
    <location>
        <position position="136"/>
    </location>
    <ligand>
        <name>FMN</name>
        <dbReference type="ChEBI" id="CHEBI:58210"/>
    </ligand>
</feature>
<feature type="binding site" evidence="7">
    <location>
        <begin position="331"/>
        <end position="335"/>
    </location>
    <ligand>
        <name>FMN</name>
        <dbReference type="ChEBI" id="CHEBI:58210"/>
    </ligand>
</feature>
<accession>A0A7D7R0Q2</accession>
<feature type="binding site" evidence="7">
    <location>
        <position position="195"/>
    </location>
    <ligand>
        <name>glyoxylate</name>
        <dbReference type="ChEBI" id="CHEBI:36655"/>
    </ligand>
</feature>
<feature type="active site" description="Proton acceptor" evidence="6">
    <location>
        <position position="300"/>
    </location>
</feature>
<dbReference type="PIRSF" id="PIRSF000138">
    <property type="entry name" value="Al-hdrx_acd_dh"/>
    <property type="match status" value="1"/>
</dbReference>
<dbReference type="PANTHER" id="PTHR10578:SF107">
    <property type="entry name" value="2-HYDROXYACID OXIDASE 1"/>
    <property type="match status" value="1"/>
</dbReference>
<dbReference type="InterPro" id="IPR000262">
    <property type="entry name" value="FMN-dep_DH"/>
</dbReference>
<dbReference type="InterPro" id="IPR037396">
    <property type="entry name" value="FMN_HAD"/>
</dbReference>
<protein>
    <submittedName>
        <fullName evidence="9">Alpha-hydroxy-acid oxidizing protein</fullName>
    </submittedName>
</protein>
<dbReference type="GO" id="GO:0016614">
    <property type="term" value="F:oxidoreductase activity, acting on CH-OH group of donors"/>
    <property type="evidence" value="ECO:0007669"/>
    <property type="project" value="UniProtKB-ARBA"/>
</dbReference>
<feature type="binding site" evidence="7">
    <location>
        <begin position="107"/>
        <end position="109"/>
    </location>
    <ligand>
        <name>FMN</name>
        <dbReference type="ChEBI" id="CHEBI:58210"/>
    </ligand>
</feature>
<feature type="binding site" evidence="7">
    <location>
        <position position="298"/>
    </location>
    <ligand>
        <name>FMN</name>
        <dbReference type="ChEBI" id="CHEBI:58210"/>
    </ligand>
</feature>
<evidence type="ECO:0000256" key="6">
    <source>
        <dbReference type="PIRSR" id="PIRSR000138-1"/>
    </source>
</evidence>
<reference evidence="10" key="1">
    <citation type="submission" date="2020-07" db="EMBL/GenBank/DDBJ databases">
        <title>novel species isolated from the respiratory tract of Marmot.</title>
        <authorList>
            <person name="Zhang G."/>
        </authorList>
    </citation>
    <scope>NUCLEOTIDE SEQUENCE [LARGE SCALE GENOMIC DNA]</scope>
    <source>
        <strain evidence="10">686</strain>
    </source>
</reference>
<feature type="binding site" evidence="7">
    <location>
        <position position="158"/>
    </location>
    <ligand>
        <name>FMN</name>
        <dbReference type="ChEBI" id="CHEBI:58210"/>
    </ligand>
</feature>
<organism evidence="9 10">
    <name type="scientific">Gordonia jinghuaiqii</name>
    <dbReference type="NCBI Taxonomy" id="2758710"/>
    <lineage>
        <taxon>Bacteria</taxon>
        <taxon>Bacillati</taxon>
        <taxon>Actinomycetota</taxon>
        <taxon>Actinomycetes</taxon>
        <taxon>Mycobacteriales</taxon>
        <taxon>Gordoniaceae</taxon>
        <taxon>Gordonia</taxon>
    </lineage>
</organism>
<evidence type="ECO:0000313" key="9">
    <source>
        <dbReference type="EMBL" id="QMT03709.1"/>
    </source>
</evidence>
<dbReference type="InterPro" id="IPR013785">
    <property type="entry name" value="Aldolase_TIM"/>
</dbReference>
<dbReference type="Pfam" id="PF01070">
    <property type="entry name" value="FMN_dh"/>
    <property type="match status" value="1"/>
</dbReference>
<dbReference type="Gene3D" id="3.20.20.70">
    <property type="entry name" value="Aldolase class I"/>
    <property type="match status" value="1"/>
</dbReference>
<keyword evidence="4" id="KW-0560">Oxidoreductase</keyword>
<comment type="similarity">
    <text evidence="5">Belongs to the FMN-dependent alpha-hydroxy acid dehydrogenase family.</text>
</comment>
<keyword evidence="3 7" id="KW-0288">FMN</keyword>
<proteinExistence type="inferred from homology"/>
<evidence type="ECO:0000256" key="2">
    <source>
        <dbReference type="ARBA" id="ARBA00022630"/>
    </source>
</evidence>
<evidence type="ECO:0000256" key="3">
    <source>
        <dbReference type="ARBA" id="ARBA00022643"/>
    </source>
</evidence>
<dbReference type="InterPro" id="IPR012133">
    <property type="entry name" value="Alpha-hydoxy_acid_DH_FMN"/>
</dbReference>
<feature type="domain" description="FMN hydroxy acid dehydrogenase" evidence="8">
    <location>
        <begin position="28"/>
        <end position="405"/>
    </location>
</feature>
<keyword evidence="10" id="KW-1185">Reference proteome</keyword>
<feature type="binding site" evidence="7">
    <location>
        <position position="300"/>
    </location>
    <ligand>
        <name>glyoxylate</name>
        <dbReference type="ChEBI" id="CHEBI:36655"/>
    </ligand>
</feature>
<feature type="binding site" evidence="7">
    <location>
        <position position="186"/>
    </location>
    <ligand>
        <name>FMN</name>
        <dbReference type="ChEBI" id="CHEBI:58210"/>
    </ligand>
</feature>
<comment type="cofactor">
    <cofactor evidence="1">
        <name>FMN</name>
        <dbReference type="ChEBI" id="CHEBI:58210"/>
    </cofactor>
</comment>
<dbReference type="PROSITE" id="PS00557">
    <property type="entry name" value="FMN_HYDROXY_ACID_DH_1"/>
    <property type="match status" value="1"/>
</dbReference>
<dbReference type="SUPFAM" id="SSF51395">
    <property type="entry name" value="FMN-linked oxidoreductases"/>
    <property type="match status" value="1"/>
</dbReference>
<dbReference type="Proteomes" id="UP000515663">
    <property type="component" value="Chromosome"/>
</dbReference>
<name>A0A7D7R0Q2_9ACTN</name>
<dbReference type="EMBL" id="CP059491">
    <property type="protein sequence ID" value="QMT03709.1"/>
    <property type="molecule type" value="Genomic_DNA"/>
</dbReference>
<feature type="binding site" evidence="7">
    <location>
        <begin position="354"/>
        <end position="355"/>
    </location>
    <ligand>
        <name>FMN</name>
        <dbReference type="ChEBI" id="CHEBI:58210"/>
    </ligand>
</feature>
<evidence type="ECO:0000256" key="7">
    <source>
        <dbReference type="PIRSR" id="PIRSR000138-2"/>
    </source>
</evidence>
<evidence type="ECO:0000256" key="4">
    <source>
        <dbReference type="ARBA" id="ARBA00023002"/>
    </source>
</evidence>
<evidence type="ECO:0000256" key="5">
    <source>
        <dbReference type="ARBA" id="ARBA00024042"/>
    </source>
</evidence>
<feature type="binding site" evidence="7">
    <location>
        <position position="303"/>
    </location>
    <ligand>
        <name>glyoxylate</name>
        <dbReference type="ChEBI" id="CHEBI:36655"/>
    </ligand>
</feature>